<keyword evidence="3" id="KW-1185">Reference proteome</keyword>
<dbReference type="Proteomes" id="UP001497392">
    <property type="component" value="Unassembled WGS sequence"/>
</dbReference>
<dbReference type="EMBL" id="CAXHTA020000008">
    <property type="protein sequence ID" value="CAL5223079.1"/>
    <property type="molecule type" value="Genomic_DNA"/>
</dbReference>
<evidence type="ECO:0000256" key="1">
    <source>
        <dbReference type="SAM" id="MobiDB-lite"/>
    </source>
</evidence>
<protein>
    <submittedName>
        <fullName evidence="2">G5538 protein</fullName>
    </submittedName>
</protein>
<gene>
    <name evidence="2" type="primary">g5538</name>
    <name evidence="2" type="ORF">VP750_LOCUS4738</name>
</gene>
<feature type="region of interest" description="Disordered" evidence="1">
    <location>
        <begin position="338"/>
        <end position="362"/>
    </location>
</feature>
<accession>A0ABP1FVC8</accession>
<evidence type="ECO:0000313" key="2">
    <source>
        <dbReference type="EMBL" id="CAL5223079.1"/>
    </source>
</evidence>
<proteinExistence type="predicted"/>
<name>A0ABP1FVC8_9CHLO</name>
<sequence>MQQTRAYRTIDSNRMQTAQAPQIQTAIKFPGITITSSIPTGSARVASEPAEAAQLEGRDPDGSMHFTPAQQAVAAALMVVMMRAQKEGREAALAAKQTLVSNNPATQPFLDMLPDDGPLPTMQHVKQEASDQLLHSLTKLAKQCSAAHCQPLEVFTRSVLCTTHQIARESLATKGRYHQRQRQLQQLDKKLAQFKSFLTRDGPLMECLRGLEELGVPGHVATLTMSFLQIYRLLRDKKYWKQPATEHRSDLDHLLPGALDVLVENTGADFSRANVLIKLVPSITAALQAYQARAAQCGQSFEHMVWLEAAVQGWPLAIHAHACDLLFGMIKAEPPAASAESSLSPDASQAASSAAAEVPPEEGQVLKHPAMEQFYKCPSDVATILLAVLDIMDLSPIPELSPVPPRALNEQKKNTKALLTEKLFPGTMEELYCAVDSSNADMCPGLIRAAARHIESYITVWITNSDSRESIKDIFRIKHEVLLSELPLHAESAIDDMIARVNICDDFTADLHDLTTRILLEMAKQHDPGSGATVDFWSLKALTQLIDLKIYHPADGAAAKAVRTLLRGEATSQTCTP</sequence>
<evidence type="ECO:0000313" key="3">
    <source>
        <dbReference type="Proteomes" id="UP001497392"/>
    </source>
</evidence>
<organism evidence="2 3">
    <name type="scientific">Coccomyxa viridis</name>
    <dbReference type="NCBI Taxonomy" id="1274662"/>
    <lineage>
        <taxon>Eukaryota</taxon>
        <taxon>Viridiplantae</taxon>
        <taxon>Chlorophyta</taxon>
        <taxon>core chlorophytes</taxon>
        <taxon>Trebouxiophyceae</taxon>
        <taxon>Trebouxiophyceae incertae sedis</taxon>
        <taxon>Coccomyxaceae</taxon>
        <taxon>Coccomyxa</taxon>
    </lineage>
</organism>
<comment type="caution">
    <text evidence="2">The sequence shown here is derived from an EMBL/GenBank/DDBJ whole genome shotgun (WGS) entry which is preliminary data.</text>
</comment>
<reference evidence="2 3" key="1">
    <citation type="submission" date="2024-06" db="EMBL/GenBank/DDBJ databases">
        <authorList>
            <person name="Kraege A."/>
            <person name="Thomma B."/>
        </authorList>
    </citation>
    <scope>NUCLEOTIDE SEQUENCE [LARGE SCALE GENOMIC DNA]</scope>
</reference>
<feature type="compositionally biased region" description="Low complexity" evidence="1">
    <location>
        <begin position="338"/>
        <end position="356"/>
    </location>
</feature>